<proteinExistence type="predicted"/>
<sequence length="43" mass="4542">MDGPSSPLFTVPEQSLATNGGKPARYRVTDTNLRRTCAGFGTA</sequence>
<evidence type="ECO:0000313" key="3">
    <source>
        <dbReference type="Proteomes" id="UP000612282"/>
    </source>
</evidence>
<dbReference type="Proteomes" id="UP000612282">
    <property type="component" value="Unassembled WGS sequence"/>
</dbReference>
<keyword evidence="3" id="KW-1185">Reference proteome</keyword>
<comment type="caution">
    <text evidence="2">The sequence shown here is derived from an EMBL/GenBank/DDBJ whole genome shotgun (WGS) entry which is preliminary data.</text>
</comment>
<evidence type="ECO:0000256" key="1">
    <source>
        <dbReference type="SAM" id="MobiDB-lite"/>
    </source>
</evidence>
<organism evidence="2 3">
    <name type="scientific">Actinoplanes couchii</name>
    <dbReference type="NCBI Taxonomy" id="403638"/>
    <lineage>
        <taxon>Bacteria</taxon>
        <taxon>Bacillati</taxon>
        <taxon>Actinomycetota</taxon>
        <taxon>Actinomycetes</taxon>
        <taxon>Micromonosporales</taxon>
        <taxon>Micromonosporaceae</taxon>
        <taxon>Actinoplanes</taxon>
    </lineage>
</organism>
<protein>
    <submittedName>
        <fullName evidence="2">Uncharacterized protein</fullName>
    </submittedName>
</protein>
<dbReference type="RefSeq" id="WP_275415917.1">
    <property type="nucleotide sequence ID" value="NZ_BAAAQE010000034.1"/>
</dbReference>
<accession>A0ABQ3XGM4</accession>
<evidence type="ECO:0000313" key="2">
    <source>
        <dbReference type="EMBL" id="GID57651.1"/>
    </source>
</evidence>
<name>A0ABQ3XGM4_9ACTN</name>
<gene>
    <name evidence="2" type="ORF">Aco03nite_060550</name>
</gene>
<feature type="region of interest" description="Disordered" evidence="1">
    <location>
        <begin position="1"/>
        <end position="25"/>
    </location>
</feature>
<reference evidence="2 3" key="1">
    <citation type="submission" date="2021-01" db="EMBL/GenBank/DDBJ databases">
        <title>Whole genome shotgun sequence of Actinoplanes couchii NBRC 106145.</title>
        <authorList>
            <person name="Komaki H."/>
            <person name="Tamura T."/>
        </authorList>
    </citation>
    <scope>NUCLEOTIDE SEQUENCE [LARGE SCALE GENOMIC DNA]</scope>
    <source>
        <strain evidence="2 3">NBRC 106145</strain>
    </source>
</reference>
<dbReference type="EMBL" id="BOMG01000074">
    <property type="protein sequence ID" value="GID57651.1"/>
    <property type="molecule type" value="Genomic_DNA"/>
</dbReference>